<dbReference type="Proteomes" id="UP000296469">
    <property type="component" value="Chromosome"/>
</dbReference>
<evidence type="ECO:0000313" key="1">
    <source>
        <dbReference type="EMBL" id="QCB92641.1"/>
    </source>
</evidence>
<organism evidence="1 2">
    <name type="scientific">Cellulomonas shaoxiangyii</name>
    <dbReference type="NCBI Taxonomy" id="2566013"/>
    <lineage>
        <taxon>Bacteria</taxon>
        <taxon>Bacillati</taxon>
        <taxon>Actinomycetota</taxon>
        <taxon>Actinomycetes</taxon>
        <taxon>Micrococcales</taxon>
        <taxon>Cellulomonadaceae</taxon>
        <taxon>Cellulomonas</taxon>
    </lineage>
</organism>
<gene>
    <name evidence="1" type="ORF">E5225_02805</name>
</gene>
<evidence type="ECO:0000313" key="2">
    <source>
        <dbReference type="Proteomes" id="UP000296469"/>
    </source>
</evidence>
<dbReference type="EMBL" id="CP039291">
    <property type="protein sequence ID" value="QCB92641.1"/>
    <property type="molecule type" value="Genomic_DNA"/>
</dbReference>
<dbReference type="OrthoDB" id="3253436at2"/>
<dbReference type="KEGG" id="celz:E5225_02805"/>
<proteinExistence type="predicted"/>
<reference evidence="1 2" key="1">
    <citation type="submission" date="2019-04" db="EMBL/GenBank/DDBJ databases">
        <title>Isolation and identification of Cellulomonas shaoxiangyii sp. Nov. isolated from feces of the Tibetan antelopes (Pantholops hodgsonii) in the Qinghai-Tibet plateau of China.</title>
        <authorList>
            <person name="Tian Z."/>
        </authorList>
    </citation>
    <scope>NUCLEOTIDE SEQUENCE [LARGE SCALE GENOMIC DNA]</scope>
    <source>
        <strain evidence="1 2">Z28</strain>
    </source>
</reference>
<dbReference type="AlphaFoldDB" id="A0A4P7SG88"/>
<dbReference type="RefSeq" id="WP_135972970.1">
    <property type="nucleotide sequence ID" value="NZ_CP039291.1"/>
</dbReference>
<keyword evidence="2" id="KW-1185">Reference proteome</keyword>
<dbReference type="Pfam" id="PF03013">
    <property type="entry name" value="Pyr_excise"/>
    <property type="match status" value="1"/>
</dbReference>
<protein>
    <submittedName>
        <fullName evidence="1">Pyrimidine dimer DNA glycosylase</fullName>
    </submittedName>
</protein>
<name>A0A4P7SG88_9CELL</name>
<dbReference type="InterPro" id="IPR004260">
    <property type="entry name" value="Pyr-dimer_DNA_glycosylase"/>
</dbReference>
<accession>A0A4P7SG88</accession>
<sequence length="148" mass="16804">MRLWSLHPALLDRQGLTACWREALLAQAVLLGRTRGYTRHPQLDRFRAQPEPAVAVAAYLHGLRDEATRRGYRYDAARVHLPDDARTRGTARLPVTSGQLELEWRHLLTKLAGRSPDRHRWVAAVGRPSPHPLFVVVPGDVEPWERAS</sequence>